<dbReference type="EMBL" id="JACNJD010000076">
    <property type="protein sequence ID" value="MBC8176041.1"/>
    <property type="molecule type" value="Genomic_DNA"/>
</dbReference>
<dbReference type="Gene3D" id="3.40.50.300">
    <property type="entry name" value="P-loop containing nucleotide triphosphate hydrolases"/>
    <property type="match status" value="1"/>
</dbReference>
<keyword evidence="11" id="KW-0460">Magnesium</keyword>
<evidence type="ECO:0000256" key="6">
    <source>
        <dbReference type="ARBA" id="ARBA00022741"/>
    </source>
</evidence>
<reference evidence="12 13" key="1">
    <citation type="submission" date="2020-08" db="EMBL/GenBank/DDBJ databases">
        <title>Bridging the membrane lipid divide: bacteria of the FCB group superphylum have the potential to synthesize archaeal ether lipids.</title>
        <authorList>
            <person name="Villanueva L."/>
            <person name="Von Meijenfeldt F.A.B."/>
            <person name="Westbye A.B."/>
            <person name="Yadav S."/>
            <person name="Hopmans E.C."/>
            <person name="Dutilh B.E."/>
            <person name="Sinninghe Damste J.S."/>
        </authorList>
    </citation>
    <scope>NUCLEOTIDE SEQUENCE [LARGE SCALE GENOMIC DNA]</scope>
    <source>
        <strain evidence="12">NIOZ-UU27</strain>
    </source>
</reference>
<dbReference type="GO" id="GO:0000287">
    <property type="term" value="F:magnesium ion binding"/>
    <property type="evidence" value="ECO:0007669"/>
    <property type="project" value="UniProtKB-UniRule"/>
</dbReference>
<evidence type="ECO:0000256" key="2">
    <source>
        <dbReference type="ARBA" id="ARBA00006997"/>
    </source>
</evidence>
<dbReference type="InterPro" id="IPR027417">
    <property type="entry name" value="P-loop_NTPase"/>
</dbReference>
<evidence type="ECO:0000256" key="8">
    <source>
        <dbReference type="ARBA" id="ARBA00022840"/>
    </source>
</evidence>
<feature type="binding site" evidence="11">
    <location>
        <position position="156"/>
    </location>
    <ligand>
        <name>ATP</name>
        <dbReference type="ChEBI" id="CHEBI:30616"/>
    </ligand>
</feature>
<dbReference type="PROSITE" id="PS01128">
    <property type="entry name" value="SHIKIMATE_KINASE"/>
    <property type="match status" value="1"/>
</dbReference>
<evidence type="ECO:0000256" key="5">
    <source>
        <dbReference type="ARBA" id="ARBA00022679"/>
    </source>
</evidence>
<keyword evidence="9 11" id="KW-0057">Aromatic amino acid biosynthesis</keyword>
<dbReference type="InterPro" id="IPR000623">
    <property type="entry name" value="Shikimate_kinase/TSH1"/>
</dbReference>
<feature type="binding site" evidence="11">
    <location>
        <position position="32"/>
    </location>
    <ligand>
        <name>substrate</name>
    </ligand>
</feature>
<comment type="pathway">
    <text evidence="1 11">Metabolic intermediate biosynthesis; chorismate biosynthesis; chorismate from D-erythrose 4-phosphate and phosphoenolpyruvate: step 5/7.</text>
</comment>
<dbReference type="SUPFAM" id="SSF52540">
    <property type="entry name" value="P-loop containing nucleoside triphosphate hydrolases"/>
    <property type="match status" value="1"/>
</dbReference>
<dbReference type="GO" id="GO:0004765">
    <property type="term" value="F:shikimate kinase activity"/>
    <property type="evidence" value="ECO:0007669"/>
    <property type="project" value="UniProtKB-UniRule"/>
</dbReference>
<dbReference type="InterPro" id="IPR031322">
    <property type="entry name" value="Shikimate/glucono_kinase"/>
</dbReference>
<keyword evidence="4 11" id="KW-0028">Amino-acid biosynthesis</keyword>
<evidence type="ECO:0000256" key="3">
    <source>
        <dbReference type="ARBA" id="ARBA00012154"/>
    </source>
</evidence>
<comment type="cofactor">
    <cofactor evidence="11">
        <name>Mg(2+)</name>
        <dbReference type="ChEBI" id="CHEBI:18420"/>
    </cofactor>
    <text evidence="11">Binds 1 Mg(2+) ion per subunit.</text>
</comment>
<comment type="function">
    <text evidence="11">Catalyzes the specific phosphorylation of the 3-hydroxyl group of shikimic acid using ATP as a cosubstrate.</text>
</comment>
<name>A0A8J6MYD1_9DELT</name>
<dbReference type="UniPathway" id="UPA00053">
    <property type="reaction ID" value="UER00088"/>
</dbReference>
<dbReference type="GO" id="GO:0009073">
    <property type="term" value="P:aromatic amino acid family biosynthetic process"/>
    <property type="evidence" value="ECO:0007669"/>
    <property type="project" value="UniProtKB-KW"/>
</dbReference>
<protein>
    <recommendedName>
        <fullName evidence="3 11">Shikimate kinase</fullName>
        <shortName evidence="11">SK</shortName>
        <ecNumber evidence="3 11">2.7.1.71</ecNumber>
    </recommendedName>
</protein>
<comment type="subcellular location">
    <subcellularLocation>
        <location evidence="11">Cytoplasm</location>
    </subcellularLocation>
</comment>
<dbReference type="InterPro" id="IPR023000">
    <property type="entry name" value="Shikimate_kinase_CS"/>
</dbReference>
<comment type="similarity">
    <text evidence="2 11">Belongs to the shikimate kinase family.</text>
</comment>
<comment type="catalytic activity">
    <reaction evidence="10 11">
        <text>shikimate + ATP = 3-phosphoshikimate + ADP + H(+)</text>
        <dbReference type="Rhea" id="RHEA:13121"/>
        <dbReference type="ChEBI" id="CHEBI:15378"/>
        <dbReference type="ChEBI" id="CHEBI:30616"/>
        <dbReference type="ChEBI" id="CHEBI:36208"/>
        <dbReference type="ChEBI" id="CHEBI:145989"/>
        <dbReference type="ChEBI" id="CHEBI:456216"/>
        <dbReference type="EC" id="2.7.1.71"/>
    </reaction>
</comment>
<dbReference type="AlphaFoldDB" id="A0A8J6MYD1"/>
<evidence type="ECO:0000256" key="11">
    <source>
        <dbReference type="HAMAP-Rule" id="MF_00109"/>
    </source>
</evidence>
<dbReference type="PANTHER" id="PTHR21087:SF16">
    <property type="entry name" value="SHIKIMATE KINASE 1, CHLOROPLASTIC"/>
    <property type="match status" value="1"/>
</dbReference>
<dbReference type="HAMAP" id="MF_00109">
    <property type="entry name" value="Shikimate_kinase"/>
    <property type="match status" value="1"/>
</dbReference>
<feature type="binding site" evidence="11">
    <location>
        <position position="14"/>
    </location>
    <ligand>
        <name>Mg(2+)</name>
        <dbReference type="ChEBI" id="CHEBI:18420"/>
    </ligand>
</feature>
<dbReference type="PANTHER" id="PTHR21087">
    <property type="entry name" value="SHIKIMATE KINASE"/>
    <property type="match status" value="1"/>
</dbReference>
<feature type="binding site" evidence="11">
    <location>
        <position position="120"/>
    </location>
    <ligand>
        <name>ATP</name>
        <dbReference type="ChEBI" id="CHEBI:30616"/>
    </ligand>
</feature>
<feature type="binding site" evidence="11">
    <location>
        <position position="56"/>
    </location>
    <ligand>
        <name>substrate</name>
    </ligand>
</feature>
<keyword evidence="11" id="KW-0479">Metal-binding</keyword>
<organism evidence="12 13">
    <name type="scientific">Candidatus Desulfacyla euxinica</name>
    <dbReference type="NCBI Taxonomy" id="2841693"/>
    <lineage>
        <taxon>Bacteria</taxon>
        <taxon>Deltaproteobacteria</taxon>
        <taxon>Candidatus Desulfacyla</taxon>
    </lineage>
</organism>
<comment type="caution">
    <text evidence="12">The sequence shown here is derived from an EMBL/GenBank/DDBJ whole genome shotgun (WGS) entry which is preliminary data.</text>
</comment>
<dbReference type="GO" id="GO:0009423">
    <property type="term" value="P:chorismate biosynthetic process"/>
    <property type="evidence" value="ECO:0007669"/>
    <property type="project" value="UniProtKB-UniRule"/>
</dbReference>
<dbReference type="Pfam" id="PF01202">
    <property type="entry name" value="SKI"/>
    <property type="match status" value="1"/>
</dbReference>
<evidence type="ECO:0000313" key="13">
    <source>
        <dbReference type="Proteomes" id="UP000650524"/>
    </source>
</evidence>
<feature type="binding site" evidence="11">
    <location>
        <begin position="10"/>
        <end position="15"/>
    </location>
    <ligand>
        <name>ATP</name>
        <dbReference type="ChEBI" id="CHEBI:30616"/>
    </ligand>
</feature>
<evidence type="ECO:0000256" key="7">
    <source>
        <dbReference type="ARBA" id="ARBA00022777"/>
    </source>
</evidence>
<dbReference type="Proteomes" id="UP000650524">
    <property type="component" value="Unassembled WGS sequence"/>
</dbReference>
<keyword evidence="5 11" id="KW-0808">Transferase</keyword>
<evidence type="ECO:0000256" key="1">
    <source>
        <dbReference type="ARBA" id="ARBA00004842"/>
    </source>
</evidence>
<keyword evidence="6 11" id="KW-0547">Nucleotide-binding</keyword>
<keyword evidence="11" id="KW-0963">Cytoplasm</keyword>
<evidence type="ECO:0000256" key="4">
    <source>
        <dbReference type="ARBA" id="ARBA00022605"/>
    </source>
</evidence>
<proteinExistence type="inferred from homology"/>
<feature type="binding site" evidence="11">
    <location>
        <position position="139"/>
    </location>
    <ligand>
        <name>substrate</name>
    </ligand>
</feature>
<evidence type="ECO:0000256" key="9">
    <source>
        <dbReference type="ARBA" id="ARBA00023141"/>
    </source>
</evidence>
<dbReference type="CDD" id="cd00464">
    <property type="entry name" value="SK"/>
    <property type="match status" value="1"/>
</dbReference>
<keyword evidence="8 11" id="KW-0067">ATP-binding</keyword>
<evidence type="ECO:0000256" key="10">
    <source>
        <dbReference type="ARBA" id="ARBA00048567"/>
    </source>
</evidence>
<accession>A0A8J6MYD1</accession>
<dbReference type="GO" id="GO:0005829">
    <property type="term" value="C:cytosol"/>
    <property type="evidence" value="ECO:0007669"/>
    <property type="project" value="TreeGrafter"/>
</dbReference>
<dbReference type="EC" id="2.7.1.71" evidence="3 11"/>
<gene>
    <name evidence="11" type="primary">aroK</name>
    <name evidence="12" type="ORF">H8E19_01445</name>
</gene>
<dbReference type="GO" id="GO:0008652">
    <property type="term" value="P:amino acid biosynthetic process"/>
    <property type="evidence" value="ECO:0007669"/>
    <property type="project" value="UniProtKB-KW"/>
</dbReference>
<feature type="binding site" evidence="11">
    <location>
        <position position="78"/>
    </location>
    <ligand>
        <name>substrate</name>
    </ligand>
</feature>
<dbReference type="GO" id="GO:0005524">
    <property type="term" value="F:ATP binding"/>
    <property type="evidence" value="ECO:0007669"/>
    <property type="project" value="UniProtKB-UniRule"/>
</dbReference>
<comment type="subunit">
    <text evidence="11">Monomer.</text>
</comment>
<sequence>MNIVLIGYRCSGKTTVGKLLGRELKREFLDTDRLIEEKTGLSIHSYVSRNGWRDFRRVEREVVEEVASKDNVVIATGGGVVIDQENVRNLRKNGWVAWLDTGASVIRERMKKEQRWGNFRPALTGLDPFKEIDTILHERMPAYESASDYRVDTDGQNPEEMAQAIMRALSQRYKNSDEGGF</sequence>
<keyword evidence="7 11" id="KW-0418">Kinase</keyword>
<evidence type="ECO:0000313" key="12">
    <source>
        <dbReference type="EMBL" id="MBC8176041.1"/>
    </source>
</evidence>
<dbReference type="PRINTS" id="PR01100">
    <property type="entry name" value="SHIKIMTKNASE"/>
</dbReference>